<dbReference type="CDD" id="cd07773">
    <property type="entry name" value="ASKHA_NBD_FGGY_FK"/>
    <property type="match status" value="1"/>
</dbReference>
<feature type="domain" description="Carbohydrate kinase FGGY N-terminal" evidence="5">
    <location>
        <begin position="8"/>
        <end position="250"/>
    </location>
</feature>
<protein>
    <recommendedName>
        <fullName evidence="9">Carbohydrate kinase</fullName>
    </recommendedName>
</protein>
<dbReference type="InterPro" id="IPR050406">
    <property type="entry name" value="FGGY_Carb_Kinase"/>
</dbReference>
<evidence type="ECO:0000256" key="2">
    <source>
        <dbReference type="ARBA" id="ARBA00022679"/>
    </source>
</evidence>
<keyword evidence="8" id="KW-1185">Reference proteome</keyword>
<proteinExistence type="inferred from homology"/>
<accession>A0ABR5ABZ3</accession>
<evidence type="ECO:0000256" key="3">
    <source>
        <dbReference type="ARBA" id="ARBA00022777"/>
    </source>
</evidence>
<evidence type="ECO:0000313" key="8">
    <source>
        <dbReference type="Proteomes" id="UP000031967"/>
    </source>
</evidence>
<dbReference type="Gene3D" id="3.30.420.40">
    <property type="match status" value="2"/>
</dbReference>
<feature type="domain" description="Carbohydrate kinase FGGY C-terminal" evidence="6">
    <location>
        <begin position="263"/>
        <end position="453"/>
    </location>
</feature>
<comment type="similarity">
    <text evidence="1 4">Belongs to the FGGY kinase family.</text>
</comment>
<evidence type="ECO:0000259" key="6">
    <source>
        <dbReference type="Pfam" id="PF02782"/>
    </source>
</evidence>
<dbReference type="InterPro" id="IPR043129">
    <property type="entry name" value="ATPase_NBD"/>
</dbReference>
<reference evidence="7 8" key="1">
    <citation type="submission" date="2014-12" db="EMBL/GenBank/DDBJ databases">
        <title>Draft genome sequence of Paenibacillus kamchatkensis strain B-2647.</title>
        <authorList>
            <person name="Karlyshev A.V."/>
            <person name="Kudryashova E.B."/>
        </authorList>
    </citation>
    <scope>NUCLEOTIDE SEQUENCE [LARGE SCALE GENOMIC DNA]</scope>
    <source>
        <strain evidence="7 8">VKM B-2647</strain>
    </source>
</reference>
<comment type="caution">
    <text evidence="7">The sequence shown here is derived from an EMBL/GenBank/DDBJ whole genome shotgun (WGS) entry which is preliminary data.</text>
</comment>
<evidence type="ECO:0000256" key="1">
    <source>
        <dbReference type="ARBA" id="ARBA00009156"/>
    </source>
</evidence>
<dbReference type="Pfam" id="PF02782">
    <property type="entry name" value="FGGY_C"/>
    <property type="match status" value="1"/>
</dbReference>
<dbReference type="Pfam" id="PF00370">
    <property type="entry name" value="FGGY_N"/>
    <property type="match status" value="1"/>
</dbReference>
<evidence type="ECO:0000313" key="7">
    <source>
        <dbReference type="EMBL" id="KIL38363.1"/>
    </source>
</evidence>
<dbReference type="PIRSF" id="PIRSF000538">
    <property type="entry name" value="GlpK"/>
    <property type="match status" value="1"/>
</dbReference>
<evidence type="ECO:0008006" key="9">
    <source>
        <dbReference type="Google" id="ProtNLM"/>
    </source>
</evidence>
<keyword evidence="3 4" id="KW-0418">Kinase</keyword>
<sequence>MSGFGTLLLSLDIGTTHCKAALFDERGALLRMAKRETVRIRDGAFGECYDPEALWAAAAGLIREVAGAAAGQEPLPIAAIGIDGMAETGLLVGADGAARTPLLPWFSRIADAQAARIEAEGDAFERFAATGLRSSYKYGLAKLLWLRERAPELLSGARWLSAADYVAYRLTGAAGTDYTLAARTFAFRIDRKMWDAPWIRHFGLDPGLFPEARPSGASLAGARADAARALGLPAGVPVAVAGHDHVCAALAAGATAPGRIMDSMGTAETLVGMLPERPLTRADLASGLSFGLHAVPGALFWMGGISASGGSVEWLRDALGGGARLEYGDVLRLLADAPAEPTGILYYPYLAGAGAPQPDSAARAAFIGLAEGHGRAELLKAVLEGTANEMESIRRAAQTVAGAPIAAATVVGGGTRNPYWLQIKADVSGCTLHVAETEEAALLGAALLAGIAAGVYRDAAEAQAAASVGRDMRAVGPDPDRHEAYRRLYEEGYMALQQPLRLLYRSMAFRTWTAL</sequence>
<gene>
    <name evidence="7" type="ORF">SD70_26970</name>
</gene>
<evidence type="ECO:0000256" key="4">
    <source>
        <dbReference type="RuleBase" id="RU003733"/>
    </source>
</evidence>
<dbReference type="EMBL" id="JXAK01000064">
    <property type="protein sequence ID" value="KIL38363.1"/>
    <property type="molecule type" value="Genomic_DNA"/>
</dbReference>
<dbReference type="InterPro" id="IPR018484">
    <property type="entry name" value="FGGY_N"/>
</dbReference>
<dbReference type="Proteomes" id="UP000031967">
    <property type="component" value="Unassembled WGS sequence"/>
</dbReference>
<dbReference type="InterPro" id="IPR018483">
    <property type="entry name" value="Carb_kinase_FGGY_CS"/>
</dbReference>
<dbReference type="InterPro" id="IPR000577">
    <property type="entry name" value="Carb_kinase_FGGY"/>
</dbReference>
<dbReference type="PANTHER" id="PTHR43095:SF5">
    <property type="entry name" value="XYLULOSE KINASE"/>
    <property type="match status" value="1"/>
</dbReference>
<dbReference type="SUPFAM" id="SSF53067">
    <property type="entry name" value="Actin-like ATPase domain"/>
    <property type="match status" value="2"/>
</dbReference>
<dbReference type="PROSITE" id="PS00445">
    <property type="entry name" value="FGGY_KINASES_2"/>
    <property type="match status" value="1"/>
</dbReference>
<keyword evidence="2 4" id="KW-0808">Transferase</keyword>
<dbReference type="InterPro" id="IPR018485">
    <property type="entry name" value="FGGY_C"/>
</dbReference>
<name>A0ABR5ABZ3_9BACL</name>
<dbReference type="PANTHER" id="PTHR43095">
    <property type="entry name" value="SUGAR KINASE"/>
    <property type="match status" value="1"/>
</dbReference>
<evidence type="ECO:0000259" key="5">
    <source>
        <dbReference type="Pfam" id="PF00370"/>
    </source>
</evidence>
<organism evidence="7 8">
    <name type="scientific">Gordoniibacillus kamchatkensis</name>
    <dbReference type="NCBI Taxonomy" id="1590651"/>
    <lineage>
        <taxon>Bacteria</taxon>
        <taxon>Bacillati</taxon>
        <taxon>Bacillota</taxon>
        <taxon>Bacilli</taxon>
        <taxon>Bacillales</taxon>
        <taxon>Paenibacillaceae</taxon>
        <taxon>Gordoniibacillus</taxon>
    </lineage>
</organism>